<accession>A0A1W1BQW7</accession>
<name>A0A1W1BQW7_9ZZZZ</name>
<evidence type="ECO:0000313" key="1">
    <source>
        <dbReference type="EMBL" id="SFV55913.1"/>
    </source>
</evidence>
<organism evidence="1">
    <name type="scientific">hydrothermal vent metagenome</name>
    <dbReference type="NCBI Taxonomy" id="652676"/>
    <lineage>
        <taxon>unclassified sequences</taxon>
        <taxon>metagenomes</taxon>
        <taxon>ecological metagenomes</taxon>
    </lineage>
</organism>
<protein>
    <submittedName>
        <fullName evidence="1">Uncharacterized protein</fullName>
    </submittedName>
</protein>
<sequence length="38" mass="4245">MSNSKKVTDVLNSKQSGTTIKMNLALLYKGAKYNANRR</sequence>
<gene>
    <name evidence="1" type="ORF">MNB_SM-7-874</name>
</gene>
<dbReference type="AlphaFoldDB" id="A0A1W1BQW7"/>
<reference evidence="1" key="1">
    <citation type="submission" date="2016-10" db="EMBL/GenBank/DDBJ databases">
        <authorList>
            <person name="de Groot N.N."/>
        </authorList>
    </citation>
    <scope>NUCLEOTIDE SEQUENCE</scope>
</reference>
<dbReference type="EMBL" id="FPHB01000037">
    <property type="protein sequence ID" value="SFV55913.1"/>
    <property type="molecule type" value="Genomic_DNA"/>
</dbReference>
<proteinExistence type="predicted"/>